<organism evidence="3 4">
    <name type="scientific">Nocardioides endophyticus</name>
    <dbReference type="NCBI Taxonomy" id="1353775"/>
    <lineage>
        <taxon>Bacteria</taxon>
        <taxon>Bacillati</taxon>
        <taxon>Actinomycetota</taxon>
        <taxon>Actinomycetes</taxon>
        <taxon>Propionibacteriales</taxon>
        <taxon>Nocardioidaceae</taxon>
        <taxon>Nocardioides</taxon>
    </lineage>
</organism>
<dbReference type="Proteomes" id="UP001499882">
    <property type="component" value="Unassembled WGS sequence"/>
</dbReference>
<gene>
    <name evidence="3" type="ORF">GCM10023350_52380</name>
</gene>
<feature type="region of interest" description="Disordered" evidence="1">
    <location>
        <begin position="228"/>
        <end position="264"/>
    </location>
</feature>
<keyword evidence="4" id="KW-1185">Reference proteome</keyword>
<evidence type="ECO:0000256" key="1">
    <source>
        <dbReference type="SAM" id="MobiDB-lite"/>
    </source>
</evidence>
<evidence type="ECO:0008006" key="5">
    <source>
        <dbReference type="Google" id="ProtNLM"/>
    </source>
</evidence>
<comment type="caution">
    <text evidence="3">The sequence shown here is derived from an EMBL/GenBank/DDBJ whole genome shotgun (WGS) entry which is preliminary data.</text>
</comment>
<feature type="chain" id="PRO_5045355755" description="Lysyl oxidase" evidence="2">
    <location>
        <begin position="19"/>
        <end position="488"/>
    </location>
</feature>
<feature type="compositionally biased region" description="Basic and acidic residues" evidence="1">
    <location>
        <begin position="255"/>
        <end position="264"/>
    </location>
</feature>
<dbReference type="RefSeq" id="WP_345530097.1">
    <property type="nucleotide sequence ID" value="NZ_BAABKN010000037.1"/>
</dbReference>
<reference evidence="4" key="1">
    <citation type="journal article" date="2019" name="Int. J. Syst. Evol. Microbiol.">
        <title>The Global Catalogue of Microorganisms (GCM) 10K type strain sequencing project: providing services to taxonomists for standard genome sequencing and annotation.</title>
        <authorList>
            <consortium name="The Broad Institute Genomics Platform"/>
            <consortium name="The Broad Institute Genome Sequencing Center for Infectious Disease"/>
            <person name="Wu L."/>
            <person name="Ma J."/>
        </authorList>
    </citation>
    <scope>NUCLEOTIDE SEQUENCE [LARGE SCALE GENOMIC DNA]</scope>
    <source>
        <strain evidence="4">JCM 18532</strain>
    </source>
</reference>
<feature type="signal peptide" evidence="2">
    <location>
        <begin position="1"/>
        <end position="18"/>
    </location>
</feature>
<keyword evidence="2" id="KW-0732">Signal</keyword>
<dbReference type="InterPro" id="IPR001695">
    <property type="entry name" value="Lysyl_oxidase"/>
</dbReference>
<sequence>MLRTQFRTLAIASVVALASTLGVVSTTGADATTRTGERPRAASPAPFTLWAPKTVTTYSYRHRAWTDLGLKVIAQGEPFELWSTRSSYGEKIRTVWRSSTGDIALPAGAMSDFSGLDDFLRISVKPEHGKAVKVARNACFNGWSERVRPTAAATSPYPSGCWNNPFSLGSVQGVEAGWATTLLASDKPLRVDEGTYRVRVQVAPRYAALFGLTPAQSTRTIKLVVESDEAVEEEPTPDGPHAERAATTGPTGPQHRADGPRPDLRSLPAWGISLSKNKRYLRFSATVWNAGDSPLVVDGFRRGGKDLMDAYQYFFDAAGNQTGYQDVGHLHWDAKPSHQHWHFEDFARYTLLRRDKTEATVSKKEAFCLANTDAVDLTVPSAEWKPENTDLATSCGDHTSLSIREVLAAGWGDTYTQLRAGQSFRVDKLANGVYFIAVAANPDGNLVEASTTNNRALRKIRLGGKGDQRTVEVTQVGVIEDEGYGGTG</sequence>
<name>A0ABP8ZLC6_9ACTN</name>
<dbReference type="Pfam" id="PF01186">
    <property type="entry name" value="Lysyl_oxidase"/>
    <property type="match status" value="1"/>
</dbReference>
<proteinExistence type="predicted"/>
<protein>
    <recommendedName>
        <fullName evidence="5">Lysyl oxidase</fullName>
    </recommendedName>
</protein>
<accession>A0ABP8ZLC6</accession>
<dbReference type="EMBL" id="BAABKN010000037">
    <property type="protein sequence ID" value="GAA4759681.1"/>
    <property type="molecule type" value="Genomic_DNA"/>
</dbReference>
<evidence type="ECO:0000313" key="4">
    <source>
        <dbReference type="Proteomes" id="UP001499882"/>
    </source>
</evidence>
<evidence type="ECO:0000313" key="3">
    <source>
        <dbReference type="EMBL" id="GAA4759681.1"/>
    </source>
</evidence>
<evidence type="ECO:0000256" key="2">
    <source>
        <dbReference type="SAM" id="SignalP"/>
    </source>
</evidence>